<dbReference type="PANTHER" id="PTHR43806:SF11">
    <property type="entry name" value="CEREVISIN-RELATED"/>
    <property type="match status" value="1"/>
</dbReference>
<evidence type="ECO:0000256" key="4">
    <source>
        <dbReference type="ARBA" id="ARBA00022801"/>
    </source>
</evidence>
<feature type="active site" description="Charge relay system" evidence="6">
    <location>
        <position position="269"/>
    </location>
</feature>
<dbReference type="Proteomes" id="UP000220102">
    <property type="component" value="Unassembled WGS sequence"/>
</dbReference>
<keyword evidence="5 6" id="KW-0720">Serine protease</keyword>
<sequence length="1466" mass="156956">MAETASVAPVPRRRLPCSTSLISKCRYCMKRTLLFLLIFIPCTAVAQPAELIVRLEPGAASLQQALEGAKSGQSEAPDLFDGVSAAKPVFAQSARKARGGAIPAYVLAVADSSRLRTLRSAWASRSDVRYVQENVSFSIETSSERYRRFSDSDNAFADSLDHLDVIRAREAQDITRGNADVRIGIIDTGVDLDHPDLEGQAYINAAEDINGNGRFDSGDLNGVDDDGNGFVDDVVGYDFVDRPGLDLVGEYEDRDPDPRPDTTAGISGHGTFVAGITSGVPANAQQGGVLGVAPGARFVSLRAFGADGRGQTDDIAAAIVYAANQRFEVVNLSFGRDRPAPLIEEAVRYAADRGVVVVASAGNQATDDAHYPSDYPDAISVMWLAEDGTGLPDRFSQSQYGIGVDIGAPGSNVFTTRYPGMDVDRDTLEADDLYGPVSGSSFAAPQVAGAVALLRSLDPTLDPASVRSIITDTATDLQEPGWNHVTAAGRLDVLRALQEAIPAAVEITSPEFNGGVSGATPVAITGSAVNPGFSSYSLYIAEGTSAFDDRFDPWEPITETPIETPVINDTLAVWDVAALSPSQYPDGEYTLRLVVQKRDGSTVEDRRRIYIDRTPPNINVRSAMGGLISGEYGVLADVETDDVTQIDMRVVLNGQSTTAESEYEVRRHSLRAIDPTGQGGRAEVIISATNTAGLVTADTVEVDVPPRRFNSSLFNVSSTSVSAGRVLPQATDFDEDGLLEVVVNQRKQGGISDTLRFFEWAGSDFLPADTLVASVIPRDLGDPDADGLQDLLTQVVAVTLMLEQPDQTSVPSQLAFIDTTGLDGDSETKNDLIGTLLTDIDRDGKGEIVGHNGQQWRFLEASGGDYIETFRLDNPTSAASVDSAALANRFGPAIAADGDFDGDGRTDFLVGDRDGDLIVYEAVADDSMRVAWMDETDYVDAGDRMATGDFDGDGQTDFATFRQNYPLTLPNGEVEPSIGLYQFWSAAGDDEYAVRGEIPIAGEVAPDGGIESFDYDGDGRDEIAISHPPELFIADFDINGGWRVVYHNDGTSAAGKILSASMVSGDFNGNGSPELLVSTSRPVMQRFEFDAASAQYPPPSWITARPDDASSILLRWKAPGADSVTVFDGPEGTSLSRALSTTDSTVTLARSNPREVALQAWYNGSTSPLSNRRTIRPHDPATVASIDPVSPTTIELVFTEPLATSTRAEQFDFEGEHPVGLTFGRNEAAVVLRFAARPSTASGTLQWDGVVDRSGLAVSQTSATVTFPKQAEAGFIVTDWTVLDQRRVEILFSQPVQPDDARDLAKYTVQPDPGTVASVAFDDSTPNRVVVTVDGTVIGANGQRTQLRLGDLTSTSGETLAEKSRGIRLSEPADNLDDVFVYPNPYRASQHGNALTIAGLPSQSTIRVYSTDGRLVRVLSKERSLTGGREWDLRDSRGEKVPAGIYIFRVESPSDEPVVRRAAVIR</sequence>
<dbReference type="PANTHER" id="PTHR43806">
    <property type="entry name" value="PEPTIDASE S8"/>
    <property type="match status" value="1"/>
</dbReference>
<dbReference type="SUPFAM" id="SSF69318">
    <property type="entry name" value="Integrin alpha N-terminal domain"/>
    <property type="match status" value="1"/>
</dbReference>
<dbReference type="PRINTS" id="PR00723">
    <property type="entry name" value="SUBTILISIN"/>
</dbReference>
<dbReference type="SUPFAM" id="SSF52743">
    <property type="entry name" value="Subtilisin-like"/>
    <property type="match status" value="1"/>
</dbReference>
<comment type="caution">
    <text evidence="8">The sequence shown here is derived from an EMBL/GenBank/DDBJ whole genome shotgun (WGS) entry which is preliminary data.</text>
</comment>
<feature type="active site" description="Charge relay system" evidence="6">
    <location>
        <position position="187"/>
    </location>
</feature>
<dbReference type="OrthoDB" id="9798386at2"/>
<evidence type="ECO:0000313" key="8">
    <source>
        <dbReference type="EMBL" id="PEN15079.1"/>
    </source>
</evidence>
<dbReference type="InterPro" id="IPR028994">
    <property type="entry name" value="Integrin_alpha_N"/>
</dbReference>
<name>A0A2A8D2A0_9BACT</name>
<dbReference type="PROSITE" id="PS51892">
    <property type="entry name" value="SUBTILASE"/>
    <property type="match status" value="1"/>
</dbReference>
<gene>
    <name evidence="8" type="ORF">CRI94_01975</name>
</gene>
<proteinExistence type="inferred from homology"/>
<dbReference type="PROSITE" id="PS00136">
    <property type="entry name" value="SUBTILASE_ASP"/>
    <property type="match status" value="1"/>
</dbReference>
<protein>
    <recommendedName>
        <fullName evidence="7">Peptidase S8/S53 domain-containing protein</fullName>
    </recommendedName>
</protein>
<dbReference type="Pfam" id="PF00082">
    <property type="entry name" value="Peptidase_S8"/>
    <property type="match status" value="1"/>
</dbReference>
<reference evidence="8 9" key="1">
    <citation type="submission" date="2017-10" db="EMBL/GenBank/DDBJ databases">
        <title>Draft genome of Longibacter Salinarum.</title>
        <authorList>
            <person name="Goh K.M."/>
            <person name="Shamsir M.S."/>
            <person name="Lim S.W."/>
        </authorList>
    </citation>
    <scope>NUCLEOTIDE SEQUENCE [LARGE SCALE GENOMIC DNA]</scope>
    <source>
        <strain evidence="8 9">KCTC 52045</strain>
    </source>
</reference>
<dbReference type="NCBIfam" id="TIGR04183">
    <property type="entry name" value="Por_Secre_tail"/>
    <property type="match status" value="1"/>
</dbReference>
<keyword evidence="2 6" id="KW-0645">Protease</keyword>
<feature type="domain" description="Peptidase S8/S53" evidence="7">
    <location>
        <begin position="180"/>
        <end position="486"/>
    </location>
</feature>
<dbReference type="GO" id="GO:0006508">
    <property type="term" value="P:proteolysis"/>
    <property type="evidence" value="ECO:0007669"/>
    <property type="project" value="UniProtKB-KW"/>
</dbReference>
<dbReference type="InterPro" id="IPR023827">
    <property type="entry name" value="Peptidase_S8_Asp-AS"/>
</dbReference>
<dbReference type="InterPro" id="IPR050131">
    <property type="entry name" value="Peptidase_S8_subtilisin-like"/>
</dbReference>
<keyword evidence="9" id="KW-1185">Reference proteome</keyword>
<accession>A0A2A8D2A0</accession>
<dbReference type="InterPro" id="IPR036852">
    <property type="entry name" value="Peptidase_S8/S53_dom_sf"/>
</dbReference>
<dbReference type="InterPro" id="IPR015500">
    <property type="entry name" value="Peptidase_S8_subtilisin-rel"/>
</dbReference>
<dbReference type="Gene3D" id="3.40.50.200">
    <property type="entry name" value="Peptidase S8/S53 domain"/>
    <property type="match status" value="1"/>
</dbReference>
<dbReference type="GO" id="GO:0004252">
    <property type="term" value="F:serine-type endopeptidase activity"/>
    <property type="evidence" value="ECO:0007669"/>
    <property type="project" value="UniProtKB-UniRule"/>
</dbReference>
<feature type="active site" description="Charge relay system" evidence="6">
    <location>
        <position position="441"/>
    </location>
</feature>
<evidence type="ECO:0000259" key="7">
    <source>
        <dbReference type="Pfam" id="PF00082"/>
    </source>
</evidence>
<dbReference type="InterPro" id="IPR014755">
    <property type="entry name" value="Cu-Rt/internalin_Ig-like"/>
</dbReference>
<dbReference type="Gene3D" id="2.60.40.1220">
    <property type="match status" value="1"/>
</dbReference>
<comment type="similarity">
    <text evidence="1 6">Belongs to the peptidase S8 family.</text>
</comment>
<evidence type="ECO:0000256" key="5">
    <source>
        <dbReference type="ARBA" id="ARBA00022825"/>
    </source>
</evidence>
<keyword evidence="3" id="KW-0732">Signal</keyword>
<dbReference type="InterPro" id="IPR026444">
    <property type="entry name" value="Secre_tail"/>
</dbReference>
<organism evidence="8 9">
    <name type="scientific">Longibacter salinarum</name>
    <dbReference type="NCBI Taxonomy" id="1850348"/>
    <lineage>
        <taxon>Bacteria</taxon>
        <taxon>Pseudomonadati</taxon>
        <taxon>Rhodothermota</taxon>
        <taxon>Rhodothermia</taxon>
        <taxon>Rhodothermales</taxon>
        <taxon>Salisaetaceae</taxon>
        <taxon>Longibacter</taxon>
    </lineage>
</organism>
<evidence type="ECO:0000256" key="1">
    <source>
        <dbReference type="ARBA" id="ARBA00011073"/>
    </source>
</evidence>
<dbReference type="EMBL" id="PDEQ01000001">
    <property type="protein sequence ID" value="PEN15079.1"/>
    <property type="molecule type" value="Genomic_DNA"/>
</dbReference>
<evidence type="ECO:0000313" key="9">
    <source>
        <dbReference type="Proteomes" id="UP000220102"/>
    </source>
</evidence>
<dbReference type="InterPro" id="IPR000209">
    <property type="entry name" value="Peptidase_S8/S53_dom"/>
</dbReference>
<evidence type="ECO:0000256" key="2">
    <source>
        <dbReference type="ARBA" id="ARBA00022670"/>
    </source>
</evidence>
<keyword evidence="4 6" id="KW-0378">Hydrolase</keyword>
<evidence type="ECO:0000256" key="6">
    <source>
        <dbReference type="PROSITE-ProRule" id="PRU01240"/>
    </source>
</evidence>
<dbReference type="Gene3D" id="2.60.40.4070">
    <property type="match status" value="1"/>
</dbReference>
<evidence type="ECO:0000256" key="3">
    <source>
        <dbReference type="ARBA" id="ARBA00022729"/>
    </source>
</evidence>
<dbReference type="Gene3D" id="2.40.128.340">
    <property type="match status" value="1"/>
</dbReference>